<organism evidence="2">
    <name type="scientific">candidate division TA06 bacterium ADurb.Bin131</name>
    <dbReference type="NCBI Taxonomy" id="1852827"/>
    <lineage>
        <taxon>Bacteria</taxon>
        <taxon>Bacteria division TA06</taxon>
    </lineage>
</organism>
<dbReference type="SUPFAM" id="SSF54427">
    <property type="entry name" value="NTF2-like"/>
    <property type="match status" value="1"/>
</dbReference>
<dbReference type="Proteomes" id="UP000485562">
    <property type="component" value="Unassembled WGS sequence"/>
</dbReference>
<proteinExistence type="predicted"/>
<evidence type="ECO:0000313" key="2">
    <source>
        <dbReference type="EMBL" id="OQB73207.1"/>
    </source>
</evidence>
<keyword evidence="1" id="KW-0472">Membrane</keyword>
<keyword evidence="1" id="KW-0812">Transmembrane</keyword>
<accession>A0A1V6C8G6</accession>
<reference evidence="2" key="1">
    <citation type="submission" date="2017-02" db="EMBL/GenBank/DDBJ databases">
        <title>Delving into the versatile metabolic prowess of the omnipresent phylum Bacteroidetes.</title>
        <authorList>
            <person name="Nobu M.K."/>
            <person name="Mei R."/>
            <person name="Narihiro T."/>
            <person name="Kuroda K."/>
            <person name="Liu W.-T."/>
        </authorList>
    </citation>
    <scope>NUCLEOTIDE SEQUENCE</scope>
    <source>
        <strain evidence="2">ADurb.Bin131</strain>
    </source>
</reference>
<evidence type="ECO:0000313" key="3">
    <source>
        <dbReference type="EMBL" id="OQB75226.1"/>
    </source>
</evidence>
<protein>
    <recommendedName>
        <fullName evidence="4">Lumazine-binding domain protein</fullName>
    </recommendedName>
</protein>
<dbReference type="AlphaFoldDB" id="A0A1V6C8G6"/>
<gene>
    <name evidence="3" type="ORF">BWX89_00085</name>
    <name evidence="2" type="ORF">BWX89_01065</name>
</gene>
<keyword evidence="1" id="KW-1133">Transmembrane helix</keyword>
<feature type="transmembrane region" description="Helical" evidence="1">
    <location>
        <begin position="12"/>
        <end position="31"/>
    </location>
</feature>
<evidence type="ECO:0000256" key="1">
    <source>
        <dbReference type="SAM" id="Phobius"/>
    </source>
</evidence>
<sequence>MKKRQKKRILKWFALLIIICGVSIGIKYVFFPDENEKIRKTISLAVSEIEKKDINSFIRHFTLDYRDCFDNTYGTLYILLRNNIDSIRTIDIDISQIEIDIEKSNATVRFFATFYIKTTDGEDYKDAGRFILKIRKEDLKWRVYRLDEMGYEFD</sequence>
<dbReference type="EMBL" id="MWDQ01000020">
    <property type="protein sequence ID" value="OQB75226.1"/>
    <property type="molecule type" value="Genomic_DNA"/>
</dbReference>
<dbReference type="EMBL" id="MWDQ01000091">
    <property type="protein sequence ID" value="OQB73207.1"/>
    <property type="molecule type" value="Genomic_DNA"/>
</dbReference>
<name>A0A1V6C8G6_UNCT6</name>
<dbReference type="InterPro" id="IPR032710">
    <property type="entry name" value="NTF2-like_dom_sf"/>
</dbReference>
<evidence type="ECO:0008006" key="4">
    <source>
        <dbReference type="Google" id="ProtNLM"/>
    </source>
</evidence>
<comment type="caution">
    <text evidence="2">The sequence shown here is derived from an EMBL/GenBank/DDBJ whole genome shotgun (WGS) entry which is preliminary data.</text>
</comment>